<sequence>MDALVDGMNGLDTDDFFVPSAAVSSARSSSRKDRFHPLYQPPLPTPPPGITLGGALPRKSPRSRRRSDPDAADTRTAAPPSPRHPPRTNRPPNTRSISSNTIILDPSVSPQASVSAPTSPDPQKYGPKAVAPSISEIIRNYAPPEQQVRSRQTSVRTSIYHGSQASHGAVVEERDSDLDPGSDPLADVDVLSRSSIDSIAEEVRRTLQNQNASPVVVSPYARSLPSRYSVVSDGAYSPSDVAAKRSSFYSSPAAVEALPPPIEFPAAKPTREQSIAQYLRSARLTTLLQLTRSPHASIDHPLQVSLSDLGSPTGFPLVVFLGLGSVRYVMGLYDEMAECLGIRLITIDRWGLGRTQTPKNKSARGIPEWAGVVEEVLDLLGIEQCSVMAHSAGAPYALSFANKVPGRIRGDVMLLAPWVGGVDAAGYKWLKYVPNGILKAAQGAEWKIQAWMLGKPPTIAYQGIGYTADPSPSDPTRRRRRDKQPEKGSTGAARPSTASSGFSDYDDLRDFDGRFSDSRSTLNARNSMSRNRSLSEVRRQPVISRKSSRSFLGGILKTSVPPSPSEKPASPSSSVRGLKALRSMGSLRGKPQRTLSHTSNAPPQVPQPLKVDVGLGLDGTAWLDEVKAKYASGPASAVEQRRPSPPREHRRKRSISLTSSVSVPPESPAIAASSAYQAALGNALIAASHAEASRGTHSDLLQILNHEGAAWGFLYHAYPHVVRVWYGDRDEKIAENAVRWMERNMGEGRCVVKVVSGADHGLMYRSSVVVEALESAREAWVGPGVSALLEMGCISNVWQ</sequence>
<evidence type="ECO:0000313" key="1">
    <source>
        <dbReference type="EMBL" id="KAI0036674.1"/>
    </source>
</evidence>
<name>A0ACB8QXV1_9AGAM</name>
<dbReference type="Proteomes" id="UP000814128">
    <property type="component" value="Unassembled WGS sequence"/>
</dbReference>
<proteinExistence type="predicted"/>
<protein>
    <submittedName>
        <fullName evidence="1">Uncharacterized protein</fullName>
    </submittedName>
</protein>
<evidence type="ECO:0000313" key="2">
    <source>
        <dbReference type="Proteomes" id="UP000814128"/>
    </source>
</evidence>
<comment type="caution">
    <text evidence="1">The sequence shown here is derived from an EMBL/GenBank/DDBJ whole genome shotgun (WGS) entry which is preliminary data.</text>
</comment>
<reference evidence="1" key="1">
    <citation type="submission" date="2021-02" db="EMBL/GenBank/DDBJ databases">
        <authorList>
            <consortium name="DOE Joint Genome Institute"/>
            <person name="Ahrendt S."/>
            <person name="Looney B.P."/>
            <person name="Miyauchi S."/>
            <person name="Morin E."/>
            <person name="Drula E."/>
            <person name="Courty P.E."/>
            <person name="Chicoki N."/>
            <person name="Fauchery L."/>
            <person name="Kohler A."/>
            <person name="Kuo A."/>
            <person name="Labutti K."/>
            <person name="Pangilinan J."/>
            <person name="Lipzen A."/>
            <person name="Riley R."/>
            <person name="Andreopoulos W."/>
            <person name="He G."/>
            <person name="Johnson J."/>
            <person name="Barry K.W."/>
            <person name="Grigoriev I.V."/>
            <person name="Nagy L."/>
            <person name="Hibbett D."/>
            <person name="Henrissat B."/>
            <person name="Matheny P.B."/>
            <person name="Labbe J."/>
            <person name="Martin F."/>
        </authorList>
    </citation>
    <scope>NUCLEOTIDE SEQUENCE</scope>
    <source>
        <strain evidence="1">EC-137</strain>
    </source>
</reference>
<organism evidence="1 2">
    <name type="scientific">Vararia minispora EC-137</name>
    <dbReference type="NCBI Taxonomy" id="1314806"/>
    <lineage>
        <taxon>Eukaryota</taxon>
        <taxon>Fungi</taxon>
        <taxon>Dikarya</taxon>
        <taxon>Basidiomycota</taxon>
        <taxon>Agaricomycotina</taxon>
        <taxon>Agaricomycetes</taxon>
        <taxon>Russulales</taxon>
        <taxon>Lachnocladiaceae</taxon>
        <taxon>Vararia</taxon>
    </lineage>
</organism>
<accession>A0ACB8QXV1</accession>
<keyword evidence="2" id="KW-1185">Reference proteome</keyword>
<reference evidence="1" key="2">
    <citation type="journal article" date="2022" name="New Phytol.">
        <title>Evolutionary transition to the ectomycorrhizal habit in the genomes of a hyperdiverse lineage of mushroom-forming fungi.</title>
        <authorList>
            <person name="Looney B."/>
            <person name="Miyauchi S."/>
            <person name="Morin E."/>
            <person name="Drula E."/>
            <person name="Courty P.E."/>
            <person name="Kohler A."/>
            <person name="Kuo A."/>
            <person name="LaButti K."/>
            <person name="Pangilinan J."/>
            <person name="Lipzen A."/>
            <person name="Riley R."/>
            <person name="Andreopoulos W."/>
            <person name="He G."/>
            <person name="Johnson J."/>
            <person name="Nolan M."/>
            <person name="Tritt A."/>
            <person name="Barry K.W."/>
            <person name="Grigoriev I.V."/>
            <person name="Nagy L.G."/>
            <person name="Hibbett D."/>
            <person name="Henrissat B."/>
            <person name="Matheny P.B."/>
            <person name="Labbe J."/>
            <person name="Martin F.M."/>
        </authorList>
    </citation>
    <scope>NUCLEOTIDE SEQUENCE</scope>
    <source>
        <strain evidence="1">EC-137</strain>
    </source>
</reference>
<gene>
    <name evidence="1" type="ORF">K488DRAFT_40794</name>
</gene>
<dbReference type="EMBL" id="MU273469">
    <property type="protein sequence ID" value="KAI0036674.1"/>
    <property type="molecule type" value="Genomic_DNA"/>
</dbReference>